<dbReference type="InterPro" id="IPR040255">
    <property type="entry name" value="Non-specific_endonuclease"/>
</dbReference>
<evidence type="ECO:0000256" key="6">
    <source>
        <dbReference type="PIRSR" id="PIRSR640255-1"/>
    </source>
</evidence>
<dbReference type="SUPFAM" id="SSF54060">
    <property type="entry name" value="His-Me finger endonucleases"/>
    <property type="match status" value="1"/>
</dbReference>
<dbReference type="SMART" id="SM00892">
    <property type="entry name" value="Endonuclease_NS"/>
    <property type="match status" value="1"/>
</dbReference>
<proteinExistence type="inferred from homology"/>
<accession>A0A2T0RYL5</accession>
<evidence type="ECO:0000256" key="5">
    <source>
        <dbReference type="ARBA" id="ARBA00022825"/>
    </source>
</evidence>
<dbReference type="Pfam" id="PF13365">
    <property type="entry name" value="Trypsin_2"/>
    <property type="match status" value="1"/>
</dbReference>
<comment type="caution">
    <text evidence="12">The sequence shown here is derived from an EMBL/GenBank/DDBJ whole genome shotgun (WGS) entry which is preliminary data.</text>
</comment>
<dbReference type="EMBL" id="PVTD01000001">
    <property type="protein sequence ID" value="PRY26123.1"/>
    <property type="molecule type" value="Genomic_DNA"/>
</dbReference>
<dbReference type="CDD" id="cd00091">
    <property type="entry name" value="NUC"/>
    <property type="match status" value="1"/>
</dbReference>
<keyword evidence="2 8" id="KW-0645">Protease</keyword>
<protein>
    <recommendedName>
        <fullName evidence="8">Serine protease</fullName>
        <ecNumber evidence="8">3.4.21.-</ecNumber>
    </recommendedName>
</protein>
<dbReference type="GO" id="GO:0004519">
    <property type="term" value="F:endonuclease activity"/>
    <property type="evidence" value="ECO:0007669"/>
    <property type="project" value="UniProtKB-KW"/>
</dbReference>
<dbReference type="Pfam" id="PF01223">
    <property type="entry name" value="Endonuclease_NS"/>
    <property type="match status" value="1"/>
</dbReference>
<evidence type="ECO:0000313" key="12">
    <source>
        <dbReference type="EMBL" id="PRY26123.1"/>
    </source>
</evidence>
<dbReference type="InterPro" id="IPR044925">
    <property type="entry name" value="His-Me_finger_sf"/>
</dbReference>
<dbReference type="EC" id="3.4.21.-" evidence="8"/>
<keyword evidence="7" id="KW-0479">Metal-binding</keyword>
<dbReference type="AlphaFoldDB" id="A0A2T0RYL5"/>
<evidence type="ECO:0000313" key="13">
    <source>
        <dbReference type="Proteomes" id="UP000239480"/>
    </source>
</evidence>
<dbReference type="Proteomes" id="UP000239480">
    <property type="component" value="Unassembled WGS sequence"/>
</dbReference>
<feature type="binding site" evidence="7">
    <location>
        <position position="514"/>
    </location>
    <ligand>
        <name>Mg(2+)</name>
        <dbReference type="ChEBI" id="CHEBI:18420"/>
        <note>catalytic</note>
    </ligand>
</feature>
<dbReference type="InterPro" id="IPR001604">
    <property type="entry name" value="Endo_G_ENPP1-like_dom"/>
</dbReference>
<evidence type="ECO:0000256" key="2">
    <source>
        <dbReference type="ARBA" id="ARBA00022670"/>
    </source>
</evidence>
<keyword evidence="3" id="KW-0732">Signal</keyword>
<reference evidence="12 13" key="1">
    <citation type="submission" date="2018-03" db="EMBL/GenBank/DDBJ databases">
        <title>Genomic Encyclopedia of Archaeal and Bacterial Type Strains, Phase II (KMG-II): from individual species to whole genera.</title>
        <authorList>
            <person name="Goeker M."/>
        </authorList>
    </citation>
    <scope>NUCLEOTIDE SEQUENCE [LARGE SCALE GENOMIC DNA]</scope>
    <source>
        <strain evidence="12 13">DSM 29328</strain>
    </source>
</reference>
<dbReference type="OrthoDB" id="500593at2"/>
<dbReference type="RefSeq" id="WP_158263391.1">
    <property type="nucleotide sequence ID" value="NZ_PVTD01000001.1"/>
</dbReference>
<dbReference type="GO" id="GO:0003676">
    <property type="term" value="F:nucleic acid binding"/>
    <property type="evidence" value="ECO:0007669"/>
    <property type="project" value="InterPro"/>
</dbReference>
<dbReference type="GO" id="GO:0008236">
    <property type="term" value="F:serine-type peptidase activity"/>
    <property type="evidence" value="ECO:0007669"/>
    <property type="project" value="UniProtKB-KW"/>
</dbReference>
<dbReference type="PANTHER" id="PTHR13966">
    <property type="entry name" value="ENDONUCLEASE RELATED"/>
    <property type="match status" value="1"/>
</dbReference>
<dbReference type="Gene3D" id="3.40.570.10">
    <property type="entry name" value="Extracellular Endonuclease, subunit A"/>
    <property type="match status" value="1"/>
</dbReference>
<keyword evidence="13" id="KW-1185">Reference proteome</keyword>
<sequence>MTDAGGPQGPNDIANTAARDAESVRRLERIANVGGLDRVRATLDNAPPVLDELGISADEARDMLNTPLNQLEAAGVRPTVLEAIVEIVGRPPLVVRGGVVEGKTTLGTDFPADVDMRITAVEPLLPSIGRIEFVNHDMEWGGTGWVVGEETAHLLIATNRHVAGIVARRTSSGAGVFMFAPGAARYGANIDFVEEVDAGPDSSALFKIEKFTYLADDAAADIAIGRIAKPGSDAHALRVLELDDGSDKELVAVVGYPARDSLRNDPTHMEAYFKGLYDVKRFSPGFLREAGGATILGHDCTTLGGNSGSPVISLDSGKVVGLHYAGRYQQGNSAVRAATLQAVLDGARPTAVPGTELAMPERPDGDHDAAHFAGREGYDPEFLQVAPVPLPVTPLAFPLTAPSDATAERPFELRYQNFGILYCGTRKTALLAALNLDGARSRPQKRGNDKWYSDGRLPEAVQLGKADYDHPEIDRGHLIRRAATNWGDSDEQAKRSNDDSFHYTVAAPQHAAFNRSTALWLGLENYILGNARTHGFKACVFTGPILSPDEDEPELKDTGAPIPLRYFKVVTMLAEEEGSGGILRLHTTAYVLSQVAAIQQMLNEQGLPESAEGFALGEFRTFQVRVSDLEAMSGYDFGPLRDADPLARRIAETDDESLMPRKVFSLEGYENIVM</sequence>
<dbReference type="InterPro" id="IPR009003">
    <property type="entry name" value="Peptidase_S1_PA"/>
</dbReference>
<dbReference type="GO" id="GO:0006508">
    <property type="term" value="P:proteolysis"/>
    <property type="evidence" value="ECO:0007669"/>
    <property type="project" value="UniProtKB-KW"/>
</dbReference>
<dbReference type="PANTHER" id="PTHR13966:SF5">
    <property type="entry name" value="ENDONUCLEASE G, MITOCHONDRIAL"/>
    <property type="match status" value="1"/>
</dbReference>
<dbReference type="InterPro" id="IPR020821">
    <property type="entry name" value="ENPP1-3/EXOG-like_nuc-like"/>
</dbReference>
<dbReference type="Gene3D" id="2.40.10.10">
    <property type="entry name" value="Trypsin-like serine proteases"/>
    <property type="match status" value="2"/>
</dbReference>
<keyword evidence="12" id="KW-0540">Nuclease</keyword>
<comment type="similarity">
    <text evidence="1 8">Belongs to the peptidase S1B family.</text>
</comment>
<feature type="active site" description="Proton acceptor" evidence="6">
    <location>
        <position position="477"/>
    </location>
</feature>
<dbReference type="SUPFAM" id="SSF50494">
    <property type="entry name" value="Trypsin-like serine proteases"/>
    <property type="match status" value="1"/>
</dbReference>
<dbReference type="InterPro" id="IPR044929">
    <property type="entry name" value="DNA/RNA_non-sp_Endonuclease_sf"/>
</dbReference>
<evidence type="ECO:0000256" key="1">
    <source>
        <dbReference type="ARBA" id="ARBA00008764"/>
    </source>
</evidence>
<name>A0A2T0RYL5_9RHOB</name>
<evidence type="ECO:0000256" key="4">
    <source>
        <dbReference type="ARBA" id="ARBA00022801"/>
    </source>
</evidence>
<keyword evidence="5 8" id="KW-0720">Serine protease</keyword>
<gene>
    <name evidence="12" type="ORF">CLV78_101216</name>
</gene>
<feature type="domain" description="ENPP1-3/EXOG-like endonuclease/phosphodiesterase" evidence="10">
    <location>
        <begin position="415"/>
        <end position="644"/>
    </location>
</feature>
<evidence type="ECO:0000259" key="10">
    <source>
        <dbReference type="SMART" id="SM00477"/>
    </source>
</evidence>
<feature type="domain" description="DNA/RNA non-specific endonuclease/pyrophosphatase/phosphodiesterase" evidence="11">
    <location>
        <begin position="414"/>
        <end position="644"/>
    </location>
</feature>
<dbReference type="PRINTS" id="PR00839">
    <property type="entry name" value="V8PROTEASE"/>
</dbReference>
<organism evidence="12 13">
    <name type="scientific">Aliiruegeria haliotis</name>
    <dbReference type="NCBI Taxonomy" id="1280846"/>
    <lineage>
        <taxon>Bacteria</taxon>
        <taxon>Pseudomonadati</taxon>
        <taxon>Pseudomonadota</taxon>
        <taxon>Alphaproteobacteria</taxon>
        <taxon>Rhodobacterales</taxon>
        <taxon>Roseobacteraceae</taxon>
        <taxon>Aliiruegeria</taxon>
    </lineage>
</organism>
<evidence type="ECO:0000259" key="11">
    <source>
        <dbReference type="SMART" id="SM00892"/>
    </source>
</evidence>
<feature type="region of interest" description="Disordered" evidence="9">
    <location>
        <begin position="1"/>
        <end position="20"/>
    </location>
</feature>
<keyword evidence="4 8" id="KW-0378">Hydrolase</keyword>
<dbReference type="GO" id="GO:0046872">
    <property type="term" value="F:metal ion binding"/>
    <property type="evidence" value="ECO:0007669"/>
    <property type="project" value="UniProtKB-KW"/>
</dbReference>
<evidence type="ECO:0000256" key="8">
    <source>
        <dbReference type="RuleBase" id="RU004296"/>
    </source>
</evidence>
<dbReference type="SMART" id="SM00477">
    <property type="entry name" value="NUC"/>
    <property type="match status" value="1"/>
</dbReference>
<evidence type="ECO:0000256" key="9">
    <source>
        <dbReference type="SAM" id="MobiDB-lite"/>
    </source>
</evidence>
<evidence type="ECO:0000256" key="7">
    <source>
        <dbReference type="PIRSR" id="PIRSR640255-2"/>
    </source>
</evidence>
<dbReference type="InterPro" id="IPR043504">
    <property type="entry name" value="Peptidase_S1_PA_chymotrypsin"/>
</dbReference>
<evidence type="ECO:0000256" key="3">
    <source>
        <dbReference type="ARBA" id="ARBA00022729"/>
    </source>
</evidence>
<dbReference type="InterPro" id="IPR008256">
    <property type="entry name" value="Peptidase_S1B"/>
</dbReference>
<keyword evidence="12" id="KW-0255">Endonuclease</keyword>